<feature type="non-terminal residue" evidence="2">
    <location>
        <position position="1"/>
    </location>
</feature>
<evidence type="ECO:0000313" key="2">
    <source>
        <dbReference type="EMBL" id="RUS32143.1"/>
    </source>
</evidence>
<feature type="domain" description="Symplekin C-terminal" evidence="1">
    <location>
        <begin position="121"/>
        <end position="250"/>
    </location>
</feature>
<comment type="caution">
    <text evidence="2">The sequence shown here is derived from an EMBL/GenBank/DDBJ whole genome shotgun (WGS) entry which is preliminary data.</text>
</comment>
<dbReference type="InterPro" id="IPR022075">
    <property type="entry name" value="Symplekin_C"/>
</dbReference>
<keyword evidence="3" id="KW-1185">Reference proteome</keyword>
<dbReference type="GO" id="GO:0005847">
    <property type="term" value="C:mRNA cleavage and polyadenylation specificity factor complex"/>
    <property type="evidence" value="ECO:0007669"/>
    <property type="project" value="TreeGrafter"/>
</dbReference>
<dbReference type="Pfam" id="PF12295">
    <property type="entry name" value="Symplekin_C"/>
    <property type="match status" value="1"/>
</dbReference>
<proteinExistence type="predicted"/>
<gene>
    <name evidence="2" type="ORF">BC938DRAFT_476188</name>
</gene>
<organism evidence="2 3">
    <name type="scientific">Jimgerdemannia flammicorona</name>
    <dbReference type="NCBI Taxonomy" id="994334"/>
    <lineage>
        <taxon>Eukaryota</taxon>
        <taxon>Fungi</taxon>
        <taxon>Fungi incertae sedis</taxon>
        <taxon>Mucoromycota</taxon>
        <taxon>Mucoromycotina</taxon>
        <taxon>Endogonomycetes</taxon>
        <taxon>Endogonales</taxon>
        <taxon>Endogonaceae</taxon>
        <taxon>Jimgerdemannia</taxon>
    </lineage>
</organism>
<protein>
    <submittedName>
        <fullName evidence="2">Symplekin tight junction protein C terminal-domain-containing protein</fullName>
    </submittedName>
</protein>
<dbReference type="AlphaFoldDB" id="A0A433QQR8"/>
<dbReference type="EMBL" id="RBNJ01002288">
    <property type="protein sequence ID" value="RUS32143.1"/>
    <property type="molecule type" value="Genomic_DNA"/>
</dbReference>
<dbReference type="PANTHER" id="PTHR15245:SF20">
    <property type="entry name" value="SYMPLEKIN"/>
    <property type="match status" value="1"/>
</dbReference>
<feature type="non-terminal residue" evidence="2">
    <location>
        <position position="253"/>
    </location>
</feature>
<dbReference type="InterPro" id="IPR021850">
    <property type="entry name" value="Symplekin/Pta1"/>
</dbReference>
<reference evidence="2 3" key="1">
    <citation type="journal article" date="2018" name="New Phytol.">
        <title>Phylogenomics of Endogonaceae and evolution of mycorrhizas within Mucoromycota.</title>
        <authorList>
            <person name="Chang Y."/>
            <person name="Desiro A."/>
            <person name="Na H."/>
            <person name="Sandor L."/>
            <person name="Lipzen A."/>
            <person name="Clum A."/>
            <person name="Barry K."/>
            <person name="Grigoriev I.V."/>
            <person name="Martin F.M."/>
            <person name="Stajich J.E."/>
            <person name="Smith M.E."/>
            <person name="Bonito G."/>
            <person name="Spatafora J.W."/>
        </authorList>
    </citation>
    <scope>NUCLEOTIDE SEQUENCE [LARGE SCALE GENOMIC DNA]</scope>
    <source>
        <strain evidence="2 3">AD002</strain>
    </source>
</reference>
<accession>A0A433QQR8</accession>
<dbReference type="Proteomes" id="UP000274822">
    <property type="component" value="Unassembled WGS sequence"/>
</dbReference>
<name>A0A433QQR8_9FUNG</name>
<evidence type="ECO:0000313" key="3">
    <source>
        <dbReference type="Proteomes" id="UP000274822"/>
    </source>
</evidence>
<evidence type="ECO:0000259" key="1">
    <source>
        <dbReference type="Pfam" id="PF12295"/>
    </source>
</evidence>
<dbReference type="PANTHER" id="PTHR15245">
    <property type="entry name" value="SYMPLEKIN-RELATED"/>
    <property type="match status" value="1"/>
</dbReference>
<sequence>LFPVHANASDFVQRTIRQVIKGLIKSIGPQSPKLLNIIRNFPPGGDRLVIRILVVLTDTGRCCFELVVMRSAWFGCVEEYGVFVRLLFYSIDCFPSSFVAVRPSPELVKTVKAVFVERDLDAKFLIPIISGLTKDEIKQYLPRIVALLDGTPMQNQVVKRVFSRITTGVGNTSPPISSQDLLMALHDMEGIPPQKVVEAINVCFNMSEAFKSEIIAVVLQQLIDQPKIPGLSMMTVSQYASIDRRFIHHINIY</sequence>